<dbReference type="KEGG" id="pspi:PS2015_1487"/>
<dbReference type="OrthoDB" id="5612767at2"/>
<evidence type="ECO:0000256" key="6">
    <source>
        <dbReference type="ARBA" id="ARBA00022475"/>
    </source>
</evidence>
<dbReference type="PANTHER" id="PTHR38689">
    <property type="entry name" value="SUCCINATE DEHYDROGENASE HYDROPHOBIC MEMBRANE ANCHOR SUBUNIT"/>
    <property type="match status" value="1"/>
</dbReference>
<keyword evidence="7 16" id="KW-0997">Cell inner membrane</keyword>
<evidence type="ECO:0000256" key="13">
    <source>
        <dbReference type="ARBA" id="ARBA00022989"/>
    </source>
</evidence>
<evidence type="ECO:0000256" key="14">
    <source>
        <dbReference type="ARBA" id="ARBA00023004"/>
    </source>
</evidence>
<dbReference type="STRING" id="1249552.PS2015_1487"/>
<keyword evidence="12 16" id="KW-0249">Electron transport</keyword>
<keyword evidence="14 18" id="KW-0408">Iron</keyword>
<name>A0A0S2KCW2_9GAMM</name>
<evidence type="ECO:0000256" key="2">
    <source>
        <dbReference type="ARBA" id="ARBA00004429"/>
    </source>
</evidence>
<keyword evidence="5 16" id="KW-0813">Transport</keyword>
<dbReference type="EMBL" id="CP013189">
    <property type="protein sequence ID" value="ALO46144.1"/>
    <property type="molecule type" value="Genomic_DNA"/>
</dbReference>
<dbReference type="CDD" id="cd03494">
    <property type="entry name" value="SQR_TypeC_SdhD"/>
    <property type="match status" value="1"/>
</dbReference>
<evidence type="ECO:0000256" key="11">
    <source>
        <dbReference type="ARBA" id="ARBA00022723"/>
    </source>
</evidence>
<feature type="transmembrane region" description="Helical" evidence="19">
    <location>
        <begin position="101"/>
        <end position="123"/>
    </location>
</feature>
<feature type="transmembrane region" description="Helical" evidence="19">
    <location>
        <begin position="62"/>
        <end position="80"/>
    </location>
</feature>
<keyword evidence="15 16" id="KW-0472">Membrane</keyword>
<evidence type="ECO:0000256" key="10">
    <source>
        <dbReference type="ARBA" id="ARBA00022692"/>
    </source>
</evidence>
<accession>A0A0S2KCW2</accession>
<evidence type="ECO:0000256" key="19">
    <source>
        <dbReference type="SAM" id="Phobius"/>
    </source>
</evidence>
<gene>
    <name evidence="20" type="ORF">PS2015_1487</name>
</gene>
<comment type="subcellular location">
    <subcellularLocation>
        <location evidence="2 16">Cell inner membrane</location>
        <topology evidence="2 16">Multi-pass membrane protein</topology>
    </subcellularLocation>
</comment>
<proteinExistence type="predicted"/>
<dbReference type="AlphaFoldDB" id="A0A0S2KCW2"/>
<dbReference type="GO" id="GO:0020037">
    <property type="term" value="F:heme binding"/>
    <property type="evidence" value="ECO:0007669"/>
    <property type="project" value="InterPro"/>
</dbReference>
<comment type="function">
    <text evidence="1 16">Membrane-anchoring subunit of succinate dehydrogenase (SDH).</text>
</comment>
<dbReference type="PIRSF" id="PIRSF000169">
    <property type="entry name" value="SDH_D"/>
    <property type="match status" value="1"/>
</dbReference>
<keyword evidence="11 18" id="KW-0479">Metal-binding</keyword>
<evidence type="ECO:0000256" key="12">
    <source>
        <dbReference type="ARBA" id="ARBA00022982"/>
    </source>
</evidence>
<evidence type="ECO:0000313" key="20">
    <source>
        <dbReference type="EMBL" id="ALO46144.1"/>
    </source>
</evidence>
<evidence type="ECO:0000256" key="18">
    <source>
        <dbReference type="PIRSR" id="PIRSR000169-2"/>
    </source>
</evidence>
<evidence type="ECO:0000256" key="8">
    <source>
        <dbReference type="ARBA" id="ARBA00022532"/>
    </source>
</evidence>
<dbReference type="UniPathway" id="UPA00223"/>
<dbReference type="NCBIfam" id="TIGR02968">
    <property type="entry name" value="succ_dehyd_anc"/>
    <property type="match status" value="1"/>
</dbReference>
<dbReference type="GO" id="GO:0005886">
    <property type="term" value="C:plasma membrane"/>
    <property type="evidence" value="ECO:0007669"/>
    <property type="project" value="UniProtKB-SubCell"/>
</dbReference>
<dbReference type="InterPro" id="IPR014312">
    <property type="entry name" value="Succ_DH_anchor"/>
</dbReference>
<dbReference type="SUPFAM" id="SSF81343">
    <property type="entry name" value="Fumarate reductase respiratory complex transmembrane subunits"/>
    <property type="match status" value="1"/>
</dbReference>
<evidence type="ECO:0000256" key="4">
    <source>
        <dbReference type="ARBA" id="ARBA00019425"/>
    </source>
</evidence>
<dbReference type="Gene3D" id="1.20.1300.10">
    <property type="entry name" value="Fumarate reductase/succinate dehydrogenase, transmembrane subunit"/>
    <property type="match status" value="1"/>
</dbReference>
<keyword evidence="6 16" id="KW-1003">Cell membrane</keyword>
<dbReference type="PANTHER" id="PTHR38689:SF1">
    <property type="entry name" value="SUCCINATE DEHYDROGENASE HYDROPHOBIC MEMBRANE ANCHOR SUBUNIT"/>
    <property type="match status" value="1"/>
</dbReference>
<evidence type="ECO:0000256" key="15">
    <source>
        <dbReference type="ARBA" id="ARBA00023136"/>
    </source>
</evidence>
<evidence type="ECO:0000313" key="21">
    <source>
        <dbReference type="Proteomes" id="UP000065641"/>
    </source>
</evidence>
<keyword evidence="8 16" id="KW-0816">Tricarboxylic acid cycle</keyword>
<reference evidence="20 21" key="1">
    <citation type="submission" date="2015-11" db="EMBL/GenBank/DDBJ databases">
        <authorList>
            <person name="Zhang Y."/>
            <person name="Guo Z."/>
        </authorList>
    </citation>
    <scope>NUCLEOTIDE SEQUENCE [LARGE SCALE GENOMIC DNA]</scope>
    <source>
        <strain evidence="20 21">KCTC 32221</strain>
    </source>
</reference>
<evidence type="ECO:0000256" key="17">
    <source>
        <dbReference type="PIRSR" id="PIRSR000169-1"/>
    </source>
</evidence>
<dbReference type="RefSeq" id="WP_058021611.1">
    <property type="nucleotide sequence ID" value="NZ_CP013189.1"/>
</dbReference>
<dbReference type="InterPro" id="IPR034804">
    <property type="entry name" value="SQR/QFR_C/D"/>
</dbReference>
<keyword evidence="10 19" id="KW-0812">Transmembrane</keyword>
<feature type="transmembrane region" description="Helical" evidence="19">
    <location>
        <begin position="20"/>
        <end position="42"/>
    </location>
</feature>
<protein>
    <recommendedName>
        <fullName evidence="4 16">Succinate dehydrogenase hydrophobic membrane anchor subunit</fullName>
    </recommendedName>
</protein>
<feature type="binding site" evidence="17">
    <location>
        <position position="86"/>
    </location>
    <ligand>
        <name>a ubiquinone</name>
        <dbReference type="ChEBI" id="CHEBI:16389"/>
    </ligand>
</feature>
<dbReference type="GO" id="GO:0017004">
    <property type="term" value="P:cytochrome complex assembly"/>
    <property type="evidence" value="ECO:0007669"/>
    <property type="project" value="TreeGrafter"/>
</dbReference>
<dbReference type="Pfam" id="PF01127">
    <property type="entry name" value="Sdh_cyt"/>
    <property type="match status" value="1"/>
</dbReference>
<evidence type="ECO:0000256" key="5">
    <source>
        <dbReference type="ARBA" id="ARBA00022448"/>
    </source>
</evidence>
<sequence>MVKRVNSATNLGRNGLHDWVLQRFSAVVLAFYTVFLLGWMLITPDVGYASWSALFDATWMRVFSLLALLSLCIHAWIGMWTIATDYLTKMTFGGAATAVRVLFQAACVVLIFIYLVWGIQILWGL</sequence>
<keyword evidence="21" id="KW-1185">Reference proteome</keyword>
<dbReference type="GO" id="GO:0046872">
    <property type="term" value="F:metal ion binding"/>
    <property type="evidence" value="ECO:0007669"/>
    <property type="project" value="UniProtKB-KW"/>
</dbReference>
<evidence type="ECO:0000256" key="3">
    <source>
        <dbReference type="ARBA" id="ARBA00005163"/>
    </source>
</evidence>
<dbReference type="InterPro" id="IPR000701">
    <property type="entry name" value="SuccDH_FuR_B_TM-su"/>
</dbReference>
<evidence type="ECO:0000256" key="7">
    <source>
        <dbReference type="ARBA" id="ARBA00022519"/>
    </source>
</evidence>
<comment type="pathway">
    <text evidence="3 16">Carbohydrate metabolism; tricarboxylic acid cycle.</text>
</comment>
<keyword evidence="9 18" id="KW-0349">Heme</keyword>
<dbReference type="GO" id="GO:0009055">
    <property type="term" value="F:electron transfer activity"/>
    <property type="evidence" value="ECO:0007669"/>
    <property type="project" value="TreeGrafter"/>
</dbReference>
<evidence type="ECO:0000256" key="16">
    <source>
        <dbReference type="PIRNR" id="PIRNR000169"/>
    </source>
</evidence>
<comment type="cofactor">
    <cofactor evidence="18">
        <name>heme</name>
        <dbReference type="ChEBI" id="CHEBI:30413"/>
    </cofactor>
    <text evidence="18">The heme is bound between the two transmembrane subunits.</text>
</comment>
<dbReference type="GO" id="GO:0006099">
    <property type="term" value="P:tricarboxylic acid cycle"/>
    <property type="evidence" value="ECO:0007669"/>
    <property type="project" value="UniProtKB-UniRule"/>
</dbReference>
<dbReference type="Proteomes" id="UP000065641">
    <property type="component" value="Chromosome"/>
</dbReference>
<dbReference type="PATRIC" id="fig|1249552.3.peg.1491"/>
<feature type="binding site" description="axial binding residue" evidence="18">
    <location>
        <position position="74"/>
    </location>
    <ligand>
        <name>heme</name>
        <dbReference type="ChEBI" id="CHEBI:30413"/>
        <note>ligand shared with second transmembrane subunit</note>
    </ligand>
    <ligandPart>
        <name>Fe</name>
        <dbReference type="ChEBI" id="CHEBI:18248"/>
    </ligandPart>
</feature>
<evidence type="ECO:0000256" key="9">
    <source>
        <dbReference type="ARBA" id="ARBA00022617"/>
    </source>
</evidence>
<keyword evidence="13 19" id="KW-1133">Transmembrane helix</keyword>
<organism evidence="20 21">
    <name type="scientific">Pseudohongiella spirulinae</name>
    <dbReference type="NCBI Taxonomy" id="1249552"/>
    <lineage>
        <taxon>Bacteria</taxon>
        <taxon>Pseudomonadati</taxon>
        <taxon>Pseudomonadota</taxon>
        <taxon>Gammaproteobacteria</taxon>
        <taxon>Pseudomonadales</taxon>
        <taxon>Pseudohongiellaceae</taxon>
        <taxon>Pseudohongiella</taxon>
    </lineage>
</organism>
<evidence type="ECO:0000256" key="1">
    <source>
        <dbReference type="ARBA" id="ARBA00004050"/>
    </source>
</evidence>